<keyword evidence="1" id="KW-1133">Transmembrane helix</keyword>
<keyword evidence="1" id="KW-0812">Transmembrane</keyword>
<proteinExistence type="predicted"/>
<feature type="transmembrane region" description="Helical" evidence="1">
    <location>
        <begin position="38"/>
        <end position="66"/>
    </location>
</feature>
<evidence type="ECO:0000313" key="2">
    <source>
        <dbReference type="EMBL" id="CAD7280830.1"/>
    </source>
</evidence>
<evidence type="ECO:0000313" key="3">
    <source>
        <dbReference type="Proteomes" id="UP000678499"/>
    </source>
</evidence>
<accession>A0A7R9BVH4</accession>
<evidence type="ECO:0000256" key="1">
    <source>
        <dbReference type="SAM" id="Phobius"/>
    </source>
</evidence>
<dbReference type="EMBL" id="OA884465">
    <property type="protein sequence ID" value="CAD7280830.1"/>
    <property type="molecule type" value="Genomic_DNA"/>
</dbReference>
<name>A0A7R9BVH4_9CRUS</name>
<gene>
    <name evidence="2" type="ORF">NMOB1V02_LOCUS8487</name>
</gene>
<keyword evidence="1" id="KW-0472">Membrane</keyword>
<protein>
    <submittedName>
        <fullName evidence="2">Uncharacterized protein</fullName>
    </submittedName>
</protein>
<dbReference type="Proteomes" id="UP000678499">
    <property type="component" value="Unassembled WGS sequence"/>
</dbReference>
<organism evidence="2">
    <name type="scientific">Notodromas monacha</name>
    <dbReference type="NCBI Taxonomy" id="399045"/>
    <lineage>
        <taxon>Eukaryota</taxon>
        <taxon>Metazoa</taxon>
        <taxon>Ecdysozoa</taxon>
        <taxon>Arthropoda</taxon>
        <taxon>Crustacea</taxon>
        <taxon>Oligostraca</taxon>
        <taxon>Ostracoda</taxon>
        <taxon>Podocopa</taxon>
        <taxon>Podocopida</taxon>
        <taxon>Cypridocopina</taxon>
        <taxon>Cypridoidea</taxon>
        <taxon>Cyprididae</taxon>
        <taxon>Notodromas</taxon>
    </lineage>
</organism>
<sequence length="193" mass="20903">MRERLQVQLVELQVVVLVGLQVRLGLVGKSGSLVQAGMIVVAFVIGFSAECGVVFAGAVATSANALALRGMMLRAETVVAELLIVCSCDSIFSDGDEHCRWLWLGDLECLDHLERLEVSARLFCSLDVSLFLVDDEEGRVRNVSVLTVAVAGSSDQRCLGGLSSGGVTEDSRWIWIGIFFRFKCADDTGLKYI</sequence>
<dbReference type="EMBL" id="CAJPEX010002428">
    <property type="protein sequence ID" value="CAG0920982.1"/>
    <property type="molecule type" value="Genomic_DNA"/>
</dbReference>
<keyword evidence="3" id="KW-1185">Reference proteome</keyword>
<reference evidence="2" key="1">
    <citation type="submission" date="2020-11" db="EMBL/GenBank/DDBJ databases">
        <authorList>
            <person name="Tran Van P."/>
        </authorList>
    </citation>
    <scope>NUCLEOTIDE SEQUENCE</scope>
</reference>
<dbReference type="AlphaFoldDB" id="A0A7R9BVH4"/>